<feature type="domain" description="ABM" evidence="1">
    <location>
        <begin position="2"/>
        <end position="96"/>
    </location>
</feature>
<dbReference type="SUPFAM" id="SSF54909">
    <property type="entry name" value="Dimeric alpha+beta barrel"/>
    <property type="match status" value="1"/>
</dbReference>
<dbReference type="Pfam" id="PF03992">
    <property type="entry name" value="ABM"/>
    <property type="match status" value="1"/>
</dbReference>
<keyword evidence="2" id="KW-0503">Monooxygenase</keyword>
<proteinExistence type="predicted"/>
<sequence length="103" mass="12177">MIHEVAILNIRPGTSIAFENAFVQAQAIISSMPGYVSHQLQCCLETPDRYLLLVEWRNLEDHTIGFRQSPQYDEWKHLLHHFYEPFPMVEHYEPVFVSYSQKL</sequence>
<evidence type="ECO:0000313" key="3">
    <source>
        <dbReference type="Proteomes" id="UP000009374"/>
    </source>
</evidence>
<keyword evidence="3" id="KW-1185">Reference proteome</keyword>
<dbReference type="InterPro" id="IPR011008">
    <property type="entry name" value="Dimeric_a/b-barrel"/>
</dbReference>
<dbReference type="EMBL" id="GG693853">
    <property type="protein sequence ID" value="EES53819.1"/>
    <property type="molecule type" value="Genomic_DNA"/>
</dbReference>
<dbReference type="GO" id="GO:0004497">
    <property type="term" value="F:monooxygenase activity"/>
    <property type="evidence" value="ECO:0007669"/>
    <property type="project" value="UniProtKB-KW"/>
</dbReference>
<organism evidence="2 3">
    <name type="scientific">Leptospirillum ferrodiazotrophum</name>
    <dbReference type="NCBI Taxonomy" id="412449"/>
    <lineage>
        <taxon>Bacteria</taxon>
        <taxon>Pseudomonadati</taxon>
        <taxon>Nitrospirota</taxon>
        <taxon>Nitrospiria</taxon>
        <taxon>Nitrospirales</taxon>
        <taxon>Nitrospiraceae</taxon>
        <taxon>Leptospirillum</taxon>
    </lineage>
</organism>
<evidence type="ECO:0000259" key="1">
    <source>
        <dbReference type="PROSITE" id="PS51725"/>
    </source>
</evidence>
<dbReference type="InterPro" id="IPR007138">
    <property type="entry name" value="ABM_dom"/>
</dbReference>
<accession>C6HU86</accession>
<reference evidence="2 3" key="1">
    <citation type="journal article" date="2009" name="Appl. Environ. Microbiol.">
        <title>Community genomic and proteomic analyses of chemoautotrophic iron-oxidizing "Leptospirillum rubarum" (Group II) and "Leptospirillum ferrodiazotrophum" (Group III) bacteria in acid mine drainage biofilms.</title>
        <authorList>
            <person name="Goltsman D.S."/>
            <person name="Denef V.J."/>
            <person name="Singer S.W."/>
            <person name="VerBerkmoes N.C."/>
            <person name="Lefsrud M."/>
            <person name="Mueller R.S."/>
            <person name="Dick G.J."/>
            <person name="Sun C.L."/>
            <person name="Wheeler K.E."/>
            <person name="Zemla A."/>
            <person name="Baker B.J."/>
            <person name="Hauser L."/>
            <person name="Land M."/>
            <person name="Shah M.B."/>
            <person name="Thelen M.P."/>
            <person name="Hettich R.L."/>
            <person name="Banfield J.F."/>
        </authorList>
    </citation>
    <scope>NUCLEOTIDE SEQUENCE [LARGE SCALE GENOMIC DNA]</scope>
</reference>
<dbReference type="Proteomes" id="UP000009374">
    <property type="component" value="Unassembled WGS sequence"/>
</dbReference>
<dbReference type="Gene3D" id="3.30.70.100">
    <property type="match status" value="1"/>
</dbReference>
<gene>
    <name evidence="2" type="ORF">UBAL3_48660032</name>
</gene>
<keyword evidence="2" id="KW-0560">Oxidoreductase</keyword>
<dbReference type="AlphaFoldDB" id="C6HU86"/>
<dbReference type="PROSITE" id="PS51725">
    <property type="entry name" value="ABM"/>
    <property type="match status" value="1"/>
</dbReference>
<evidence type="ECO:0000313" key="2">
    <source>
        <dbReference type="EMBL" id="EES53819.1"/>
    </source>
</evidence>
<name>C6HU86_9BACT</name>
<protein>
    <submittedName>
        <fullName evidence="2">Antibiotic biosynthesis monooxygenase</fullName>
    </submittedName>
</protein>